<evidence type="ECO:0000256" key="3">
    <source>
        <dbReference type="ARBA" id="ARBA00022679"/>
    </source>
</evidence>
<sequence length="239" mass="26310">MTDLTIIIPVHNEAGNIGALIKEIDAALASGPDYEIIVIDDGSSDGSAEEALAAGNRAYVLRHERRTGKSRALVTGFRAASGRWVATLDGDGQNDPKDLARLWLRISNAKPALFAGIRKRRNDGVVKLLTSKFANFVRRRLLKDDCKDTACGFKVLPRDLAQGLPYFDNMHRFLPALTRRAGLPVVEVDVEDRPRRSGVSKYGFFDRAAVAFLDTVGVFWLIRRYSEPGSVARLNNAGN</sequence>
<gene>
    <name evidence="9" type="ORF">HQ945_14910</name>
</gene>
<keyword evidence="6" id="KW-1133">Transmembrane helix</keyword>
<dbReference type="InterPro" id="IPR050256">
    <property type="entry name" value="Glycosyltransferase_2"/>
</dbReference>
<dbReference type="CDD" id="cd04179">
    <property type="entry name" value="DPM_DPG-synthase_like"/>
    <property type="match status" value="1"/>
</dbReference>
<feature type="domain" description="Glycosyltransferase 2-like" evidence="8">
    <location>
        <begin position="5"/>
        <end position="161"/>
    </location>
</feature>
<evidence type="ECO:0000313" key="10">
    <source>
        <dbReference type="Proteomes" id="UP000550508"/>
    </source>
</evidence>
<keyword evidence="10" id="KW-1185">Reference proteome</keyword>
<keyword evidence="5" id="KW-0448">Lipopolysaccharide biosynthesis</keyword>
<dbReference type="Proteomes" id="UP000550508">
    <property type="component" value="Unassembled WGS sequence"/>
</dbReference>
<organism evidence="9 10">
    <name type="scientific">Phyllobacterium pellucidum</name>
    <dbReference type="NCBI Taxonomy" id="2740464"/>
    <lineage>
        <taxon>Bacteria</taxon>
        <taxon>Pseudomonadati</taxon>
        <taxon>Pseudomonadota</taxon>
        <taxon>Alphaproteobacteria</taxon>
        <taxon>Hyphomicrobiales</taxon>
        <taxon>Phyllobacteriaceae</taxon>
        <taxon>Phyllobacterium</taxon>
    </lineage>
</organism>
<dbReference type="Gene3D" id="3.90.550.10">
    <property type="entry name" value="Spore Coat Polysaccharide Biosynthesis Protein SpsA, Chain A"/>
    <property type="match status" value="1"/>
</dbReference>
<reference evidence="9 10" key="1">
    <citation type="submission" date="2020-05" db="EMBL/GenBank/DDBJ databases">
        <authorList>
            <person name="Kim M.K."/>
        </authorList>
    </citation>
    <scope>NUCLEOTIDE SEQUENCE [LARGE SCALE GENOMIC DNA]</scope>
    <source>
        <strain evidence="9 10">BT25</strain>
    </source>
</reference>
<keyword evidence="2" id="KW-0328">Glycosyltransferase</keyword>
<dbReference type="InterPro" id="IPR029044">
    <property type="entry name" value="Nucleotide-diphossugar_trans"/>
</dbReference>
<proteinExistence type="predicted"/>
<dbReference type="GO" id="GO:0009103">
    <property type="term" value="P:lipopolysaccharide biosynthetic process"/>
    <property type="evidence" value="ECO:0007669"/>
    <property type="project" value="UniProtKB-KW"/>
</dbReference>
<dbReference type="RefSeq" id="WP_113281676.1">
    <property type="nucleotide sequence ID" value="NZ_CP088292.1"/>
</dbReference>
<evidence type="ECO:0000256" key="7">
    <source>
        <dbReference type="ARBA" id="ARBA00023136"/>
    </source>
</evidence>
<dbReference type="InterPro" id="IPR001173">
    <property type="entry name" value="Glyco_trans_2-like"/>
</dbReference>
<evidence type="ECO:0000256" key="6">
    <source>
        <dbReference type="ARBA" id="ARBA00022989"/>
    </source>
</evidence>
<evidence type="ECO:0000256" key="1">
    <source>
        <dbReference type="ARBA" id="ARBA00022475"/>
    </source>
</evidence>
<keyword evidence="1" id="KW-1003">Cell membrane</keyword>
<evidence type="ECO:0000259" key="8">
    <source>
        <dbReference type="Pfam" id="PF00535"/>
    </source>
</evidence>
<accession>A0A849VSG2</accession>
<dbReference type="PANTHER" id="PTHR48090">
    <property type="entry name" value="UNDECAPRENYL-PHOSPHATE 4-DEOXY-4-FORMAMIDO-L-ARABINOSE TRANSFERASE-RELATED"/>
    <property type="match status" value="1"/>
</dbReference>
<dbReference type="SUPFAM" id="SSF53448">
    <property type="entry name" value="Nucleotide-diphospho-sugar transferases"/>
    <property type="match status" value="1"/>
</dbReference>
<protein>
    <submittedName>
        <fullName evidence="9">Glycosyltransferase family 2 protein</fullName>
    </submittedName>
</protein>
<evidence type="ECO:0000256" key="2">
    <source>
        <dbReference type="ARBA" id="ARBA00022676"/>
    </source>
</evidence>
<dbReference type="AlphaFoldDB" id="A0A849VSG2"/>
<keyword evidence="7" id="KW-0472">Membrane</keyword>
<dbReference type="GO" id="GO:0099621">
    <property type="term" value="F:undecaprenyl-phosphate 4-deoxy-4-formamido-L-arabinose transferase activity"/>
    <property type="evidence" value="ECO:0007669"/>
    <property type="project" value="TreeGrafter"/>
</dbReference>
<dbReference type="GO" id="GO:0005886">
    <property type="term" value="C:plasma membrane"/>
    <property type="evidence" value="ECO:0007669"/>
    <property type="project" value="TreeGrafter"/>
</dbReference>
<dbReference type="EMBL" id="JABUMX010000003">
    <property type="protein sequence ID" value="NTS32546.1"/>
    <property type="molecule type" value="Genomic_DNA"/>
</dbReference>
<keyword evidence="4" id="KW-0812">Transmembrane</keyword>
<dbReference type="PANTHER" id="PTHR48090:SF3">
    <property type="entry name" value="UNDECAPRENYL-PHOSPHATE 4-DEOXY-4-FORMAMIDO-L-ARABINOSE TRANSFERASE"/>
    <property type="match status" value="1"/>
</dbReference>
<comment type="caution">
    <text evidence="9">The sequence shown here is derived from an EMBL/GenBank/DDBJ whole genome shotgun (WGS) entry which is preliminary data.</text>
</comment>
<evidence type="ECO:0000256" key="5">
    <source>
        <dbReference type="ARBA" id="ARBA00022985"/>
    </source>
</evidence>
<name>A0A849VSG2_9HYPH</name>
<dbReference type="Pfam" id="PF00535">
    <property type="entry name" value="Glycos_transf_2"/>
    <property type="match status" value="1"/>
</dbReference>
<evidence type="ECO:0000256" key="4">
    <source>
        <dbReference type="ARBA" id="ARBA00022692"/>
    </source>
</evidence>
<evidence type="ECO:0000313" key="9">
    <source>
        <dbReference type="EMBL" id="NTS32546.1"/>
    </source>
</evidence>
<keyword evidence="3 9" id="KW-0808">Transferase</keyword>